<dbReference type="SUPFAM" id="SSF53335">
    <property type="entry name" value="S-adenosyl-L-methionine-dependent methyltransferases"/>
    <property type="match status" value="1"/>
</dbReference>
<dbReference type="Gene3D" id="1.10.10.10">
    <property type="entry name" value="Winged helix-like DNA-binding domain superfamily/Winged helix DNA-binding domain"/>
    <property type="match status" value="1"/>
</dbReference>
<evidence type="ECO:0000259" key="5">
    <source>
        <dbReference type="Pfam" id="PF08100"/>
    </source>
</evidence>
<dbReference type="Pfam" id="PF08100">
    <property type="entry name" value="Dimerisation"/>
    <property type="match status" value="1"/>
</dbReference>
<evidence type="ECO:0000256" key="3">
    <source>
        <dbReference type="ARBA" id="ARBA00022691"/>
    </source>
</evidence>
<evidence type="ECO:0000259" key="4">
    <source>
        <dbReference type="Pfam" id="PF00891"/>
    </source>
</evidence>
<dbReference type="InterPro" id="IPR016461">
    <property type="entry name" value="COMT-like"/>
</dbReference>
<proteinExistence type="predicted"/>
<protein>
    <submittedName>
        <fullName evidence="6">SAM-dependent methyltransferase</fullName>
    </submittedName>
</protein>
<dbReference type="SUPFAM" id="SSF46785">
    <property type="entry name" value="Winged helix' DNA-binding domain"/>
    <property type="match status" value="1"/>
</dbReference>
<dbReference type="PANTHER" id="PTHR43712:SF2">
    <property type="entry name" value="O-METHYLTRANSFERASE CICE"/>
    <property type="match status" value="1"/>
</dbReference>
<evidence type="ECO:0000313" key="6">
    <source>
        <dbReference type="EMBL" id="MBE1426237.1"/>
    </source>
</evidence>
<organism evidence="6 7">
    <name type="scientific">Desulfomicrobium macestii</name>
    <dbReference type="NCBI Taxonomy" id="90731"/>
    <lineage>
        <taxon>Bacteria</taxon>
        <taxon>Pseudomonadati</taxon>
        <taxon>Thermodesulfobacteriota</taxon>
        <taxon>Desulfovibrionia</taxon>
        <taxon>Desulfovibrionales</taxon>
        <taxon>Desulfomicrobiaceae</taxon>
        <taxon>Desulfomicrobium</taxon>
    </lineage>
</organism>
<dbReference type="Gene3D" id="3.40.50.150">
    <property type="entry name" value="Vaccinia Virus protein VP39"/>
    <property type="match status" value="1"/>
</dbReference>
<dbReference type="PROSITE" id="PS51683">
    <property type="entry name" value="SAM_OMT_II"/>
    <property type="match status" value="1"/>
</dbReference>
<evidence type="ECO:0000313" key="7">
    <source>
        <dbReference type="Proteomes" id="UP000639010"/>
    </source>
</evidence>
<dbReference type="PANTHER" id="PTHR43712">
    <property type="entry name" value="PUTATIVE (AFU_ORTHOLOGUE AFUA_4G14580)-RELATED"/>
    <property type="match status" value="1"/>
</dbReference>
<name>A0ABR9H6A1_9BACT</name>
<dbReference type="Pfam" id="PF00891">
    <property type="entry name" value="Methyltransf_2"/>
    <property type="match status" value="1"/>
</dbReference>
<gene>
    <name evidence="6" type="ORF">H4684_002901</name>
</gene>
<evidence type="ECO:0000256" key="2">
    <source>
        <dbReference type="ARBA" id="ARBA00022679"/>
    </source>
</evidence>
<keyword evidence="2" id="KW-0808">Transferase</keyword>
<feature type="domain" description="O-methyltransferase C-terminal" evidence="4">
    <location>
        <begin position="160"/>
        <end position="271"/>
    </location>
</feature>
<keyword evidence="7" id="KW-1185">Reference proteome</keyword>
<dbReference type="InterPro" id="IPR029063">
    <property type="entry name" value="SAM-dependent_MTases_sf"/>
</dbReference>
<reference evidence="6 7" key="1">
    <citation type="submission" date="2020-10" db="EMBL/GenBank/DDBJ databases">
        <title>Genomic Encyclopedia of Type Strains, Phase IV (KMG-IV): sequencing the most valuable type-strain genomes for metagenomic binning, comparative biology and taxonomic classification.</title>
        <authorList>
            <person name="Goeker M."/>
        </authorList>
    </citation>
    <scope>NUCLEOTIDE SEQUENCE [LARGE SCALE GENOMIC DNA]</scope>
    <source>
        <strain evidence="6 7">DSM 4194</strain>
    </source>
</reference>
<sequence length="340" mass="36545">MNPSTIAAPGYGRLYDMITAPIHSRLLLSGLELGVFDHLKTPRTAVEMAELLRTHPGNTGMFLDALTCIGLLSKTNGVYRNEPEASVYLRTDGPAFLGGLLRLINAMCLDPLQNLTELVQKGPNPNPADAHFSSEDLWAESARTSAAWVTGGVGAIMTGHLTALPEFPTFRTMLDLGGGHGMFAQAFVTAHPKMTAVIFDQPAVTAVADEFIGAAGLGERVVTRGGDYLQDDIGGGYDLIWACATLNFARHDLDRLLSKIHTALNPGGVFMAFQDGLTHERTRPDQLLGHLGSALAAGQAFYFDQGEIADCMLRRGFKSVRSRTVSTPMGDMDLDIARKG</sequence>
<dbReference type="RefSeq" id="WP_192624264.1">
    <property type="nucleotide sequence ID" value="NZ_JADBGG010000023.1"/>
</dbReference>
<dbReference type="GO" id="GO:0008168">
    <property type="term" value="F:methyltransferase activity"/>
    <property type="evidence" value="ECO:0007669"/>
    <property type="project" value="UniProtKB-KW"/>
</dbReference>
<evidence type="ECO:0000256" key="1">
    <source>
        <dbReference type="ARBA" id="ARBA00022603"/>
    </source>
</evidence>
<accession>A0ABR9H6A1</accession>
<dbReference type="InterPro" id="IPR036388">
    <property type="entry name" value="WH-like_DNA-bd_sf"/>
</dbReference>
<feature type="domain" description="O-methyltransferase dimerisation" evidence="5">
    <location>
        <begin position="22"/>
        <end position="90"/>
    </location>
</feature>
<dbReference type="InterPro" id="IPR036390">
    <property type="entry name" value="WH_DNA-bd_sf"/>
</dbReference>
<dbReference type="InterPro" id="IPR012967">
    <property type="entry name" value="COMT_dimerisation"/>
</dbReference>
<dbReference type="Proteomes" id="UP000639010">
    <property type="component" value="Unassembled WGS sequence"/>
</dbReference>
<dbReference type="GO" id="GO:0032259">
    <property type="term" value="P:methylation"/>
    <property type="evidence" value="ECO:0007669"/>
    <property type="project" value="UniProtKB-KW"/>
</dbReference>
<dbReference type="InterPro" id="IPR001077">
    <property type="entry name" value="COMT_C"/>
</dbReference>
<keyword evidence="1 6" id="KW-0489">Methyltransferase</keyword>
<dbReference type="CDD" id="cd02440">
    <property type="entry name" value="AdoMet_MTases"/>
    <property type="match status" value="1"/>
</dbReference>
<keyword evidence="3" id="KW-0949">S-adenosyl-L-methionine</keyword>
<dbReference type="EMBL" id="JADBGG010000023">
    <property type="protein sequence ID" value="MBE1426237.1"/>
    <property type="molecule type" value="Genomic_DNA"/>
</dbReference>
<comment type="caution">
    <text evidence="6">The sequence shown here is derived from an EMBL/GenBank/DDBJ whole genome shotgun (WGS) entry which is preliminary data.</text>
</comment>